<reference evidence="2 3" key="1">
    <citation type="submission" date="2016-06" db="EMBL/GenBank/DDBJ databases">
        <title>The Draft Genome Sequence and Annotation of the Desert Woodrat Neotoma lepida.</title>
        <authorList>
            <person name="Campbell M."/>
            <person name="Oakeson K.F."/>
            <person name="Yandell M."/>
            <person name="Halpert J.R."/>
            <person name="Dearing D."/>
        </authorList>
    </citation>
    <scope>NUCLEOTIDE SEQUENCE [LARGE SCALE GENOMIC DNA]</scope>
    <source>
        <strain evidence="2">417</strain>
        <tissue evidence="2">Liver</tissue>
    </source>
</reference>
<dbReference type="InterPro" id="IPR000033">
    <property type="entry name" value="LDLR_classB_rpt"/>
</dbReference>
<feature type="non-terminal residue" evidence="2">
    <location>
        <position position="120"/>
    </location>
</feature>
<dbReference type="EMBL" id="LZPO01095681">
    <property type="protein sequence ID" value="OBS65549.1"/>
    <property type="molecule type" value="Genomic_DNA"/>
</dbReference>
<evidence type="ECO:0000313" key="2">
    <source>
        <dbReference type="EMBL" id="OBS65549.1"/>
    </source>
</evidence>
<dbReference type="PANTHER" id="PTHR46513">
    <property type="entry name" value="VITELLOGENIN RECEPTOR-LIKE PROTEIN-RELATED-RELATED"/>
    <property type="match status" value="1"/>
</dbReference>
<dbReference type="PROSITE" id="PS51120">
    <property type="entry name" value="LDLRB"/>
    <property type="match status" value="1"/>
</dbReference>
<proteinExistence type="predicted"/>
<comment type="caution">
    <text evidence="2">The sequence shown here is derived from an EMBL/GenBank/DDBJ whole genome shotgun (WGS) entry which is preliminary data.</text>
</comment>
<dbReference type="PANTHER" id="PTHR46513:SF13">
    <property type="entry name" value="EGF-LIKE DOMAIN-CONTAINING PROTEIN"/>
    <property type="match status" value="1"/>
</dbReference>
<dbReference type="SUPFAM" id="SSF63825">
    <property type="entry name" value="YWTD domain"/>
    <property type="match status" value="1"/>
</dbReference>
<dbReference type="Gene3D" id="2.120.10.30">
    <property type="entry name" value="TolB, C-terminal domain"/>
    <property type="match status" value="1"/>
</dbReference>
<dbReference type="InterPro" id="IPR050778">
    <property type="entry name" value="Cueball_EGF_LRP_Nidogen"/>
</dbReference>
<dbReference type="STRING" id="56216.A0A1A6GI54"/>
<accession>A0A1A6GI54</accession>
<evidence type="ECO:0000313" key="3">
    <source>
        <dbReference type="Proteomes" id="UP000092124"/>
    </source>
</evidence>
<evidence type="ECO:0000256" key="1">
    <source>
        <dbReference type="PROSITE-ProRule" id="PRU00461"/>
    </source>
</evidence>
<dbReference type="InterPro" id="IPR011042">
    <property type="entry name" value="6-blade_b-propeller_TolB-like"/>
</dbReference>
<feature type="repeat" description="LDL-receptor class B" evidence="1">
    <location>
        <begin position="1"/>
        <end position="42"/>
    </location>
</feature>
<protein>
    <submittedName>
        <fullName evidence="2">Uncharacterized protein</fullName>
    </submittedName>
</protein>
<name>A0A1A6GI54_NEOLE</name>
<dbReference type="Pfam" id="PF00058">
    <property type="entry name" value="Ldl_recept_b"/>
    <property type="match status" value="1"/>
</dbReference>
<dbReference type="SMART" id="SM00135">
    <property type="entry name" value="LY"/>
    <property type="match status" value="2"/>
</dbReference>
<sequence length="120" mass="13583">MYWSEIGEEPQIKRAGMDGSSRKILVNQGLGRPTSIALDQLSWKIFWSDEKFHCIGSANLDGSGISMMQLTEIKNPFSVAVFEDEIFWSDLKTRTIQRVEKMTGKDRAVLIKRSGQPFGL</sequence>
<organism evidence="2 3">
    <name type="scientific">Neotoma lepida</name>
    <name type="common">Desert woodrat</name>
    <dbReference type="NCBI Taxonomy" id="56216"/>
    <lineage>
        <taxon>Eukaryota</taxon>
        <taxon>Metazoa</taxon>
        <taxon>Chordata</taxon>
        <taxon>Craniata</taxon>
        <taxon>Vertebrata</taxon>
        <taxon>Euteleostomi</taxon>
        <taxon>Mammalia</taxon>
        <taxon>Eutheria</taxon>
        <taxon>Euarchontoglires</taxon>
        <taxon>Glires</taxon>
        <taxon>Rodentia</taxon>
        <taxon>Myomorpha</taxon>
        <taxon>Muroidea</taxon>
        <taxon>Cricetidae</taxon>
        <taxon>Neotominae</taxon>
        <taxon>Neotoma</taxon>
    </lineage>
</organism>
<dbReference type="OrthoDB" id="8831087at2759"/>
<gene>
    <name evidence="2" type="ORF">A6R68_05911</name>
</gene>
<keyword evidence="3" id="KW-1185">Reference proteome</keyword>
<dbReference type="AlphaFoldDB" id="A0A1A6GI54"/>
<dbReference type="Proteomes" id="UP000092124">
    <property type="component" value="Unassembled WGS sequence"/>
</dbReference>